<protein>
    <recommendedName>
        <fullName evidence="1">Amidase domain-containing protein</fullName>
    </recommendedName>
</protein>
<dbReference type="InterPro" id="IPR036928">
    <property type="entry name" value="AS_sf"/>
</dbReference>
<proteinExistence type="predicted"/>
<sequence>MSSQILALHRNFLEGRDDPVSLVERIQEKQPLVQAQTNAFISVDFERARNTAHAAWKRFRQGQPLGPLDGIPVGLKDLFETQGVLTTAGSRILRDYRPQRDAAVVERLRAAGANVDIGKLNLHEFAFGPTSTSSYFGPVRHFAKPDRMAGGSSGGSAVVVGAELLPAALGTDTGGSIRIPAALCGIAGFKPTYDVVSREGVIPLAWTLDHVGPLARSVEDIVLVLEAISHPRTGNIDQMRAKSLIPPRRIFWPQGPHWEALDGDLNRRFEESVEQWIRLQPGMEVVRGPLPDVDRIRAAQLVIIGAEAANYHWRWLKERPWDYQPDVRERLVSRSTYLAVQYIEALRTRTELMQTYHAWFQKGEYDAIILPTVPVYAPELTVQTLEGYDHEPADIRNVLVWFTSLFNLLGLPAVTIPTALNAEGLAVNVQMVGDYGQDLAILALAHRWQHLVEEG</sequence>
<dbReference type="InterPro" id="IPR000120">
    <property type="entry name" value="Amidase"/>
</dbReference>
<dbReference type="PANTHER" id="PTHR11895:SF176">
    <property type="entry name" value="AMIDASE AMID-RELATED"/>
    <property type="match status" value="1"/>
</dbReference>
<dbReference type="Gene3D" id="3.90.1300.10">
    <property type="entry name" value="Amidase signature (AS) domain"/>
    <property type="match status" value="1"/>
</dbReference>
<dbReference type="InterPro" id="IPR020556">
    <property type="entry name" value="Amidase_CS"/>
</dbReference>
<keyword evidence="3" id="KW-1185">Reference proteome</keyword>
<evidence type="ECO:0000313" key="2">
    <source>
        <dbReference type="EMBL" id="AUW94658.1"/>
    </source>
</evidence>
<evidence type="ECO:0000313" key="3">
    <source>
        <dbReference type="Proteomes" id="UP000325292"/>
    </source>
</evidence>
<dbReference type="PANTHER" id="PTHR11895">
    <property type="entry name" value="TRANSAMIDASE"/>
    <property type="match status" value="1"/>
</dbReference>
<gene>
    <name evidence="2" type="ORF">BXT84_12475</name>
</gene>
<dbReference type="InterPro" id="IPR023631">
    <property type="entry name" value="Amidase_dom"/>
</dbReference>
<dbReference type="Proteomes" id="UP000325292">
    <property type="component" value="Chromosome"/>
</dbReference>
<organism evidence="2 3">
    <name type="scientific">Sulfobacillus thermotolerans</name>
    <dbReference type="NCBI Taxonomy" id="338644"/>
    <lineage>
        <taxon>Bacteria</taxon>
        <taxon>Bacillati</taxon>
        <taxon>Bacillota</taxon>
        <taxon>Clostridia</taxon>
        <taxon>Eubacteriales</taxon>
        <taxon>Clostridiales Family XVII. Incertae Sedis</taxon>
        <taxon>Sulfobacillus</taxon>
    </lineage>
</organism>
<dbReference type="EMBL" id="CP019454">
    <property type="protein sequence ID" value="AUW94658.1"/>
    <property type="molecule type" value="Genomic_DNA"/>
</dbReference>
<feature type="domain" description="Amidase" evidence="1">
    <location>
        <begin position="22"/>
        <end position="442"/>
    </location>
</feature>
<accession>A0ABN5H4V3</accession>
<name>A0ABN5H4V3_9FIRM</name>
<evidence type="ECO:0000259" key="1">
    <source>
        <dbReference type="Pfam" id="PF01425"/>
    </source>
</evidence>
<reference evidence="2 3" key="1">
    <citation type="journal article" date="2019" name="Sci. Rep.">
        <title>Sulfobacillus thermotolerans: new insights into resistance and metabolic capacities of acidophilic chemolithotrophs.</title>
        <authorList>
            <person name="Panyushkina A.E."/>
            <person name="Babenko V.V."/>
            <person name="Nikitina A.S."/>
            <person name="Selezneva O.V."/>
            <person name="Tsaplina I.A."/>
            <person name="Letarova M.A."/>
            <person name="Kostryukova E.S."/>
            <person name="Letarov A.V."/>
        </authorList>
    </citation>
    <scope>NUCLEOTIDE SEQUENCE [LARGE SCALE GENOMIC DNA]</scope>
    <source>
        <strain evidence="2 3">Kr1</strain>
    </source>
</reference>
<dbReference type="PROSITE" id="PS00571">
    <property type="entry name" value="AMIDASES"/>
    <property type="match status" value="1"/>
</dbReference>
<dbReference type="Pfam" id="PF01425">
    <property type="entry name" value="Amidase"/>
    <property type="match status" value="1"/>
</dbReference>
<dbReference type="SUPFAM" id="SSF75304">
    <property type="entry name" value="Amidase signature (AS) enzymes"/>
    <property type="match status" value="1"/>
</dbReference>